<dbReference type="Gene3D" id="3.40.190.10">
    <property type="entry name" value="Periplasmic binding protein-like II"/>
    <property type="match status" value="2"/>
</dbReference>
<comment type="caution">
    <text evidence="2">The sequence shown here is derived from an EMBL/GenBank/DDBJ whole genome shotgun (WGS) entry which is preliminary data.</text>
</comment>
<evidence type="ECO:0000313" key="2">
    <source>
        <dbReference type="EMBL" id="GJE04349.1"/>
    </source>
</evidence>
<sequence>MRGVSFRREVVFLIIAVLLAAAAGLAFYLSRATTLTIAVAPSGGTEPALIRAYADALAAQHKSLQLRILSFDGVQESAAALQDGRADLAVVRPDVALPNNGLTLAILREQAVIVATPESSGIKTFPDLARKRLAFLPERPADQAVIQRVIQHYGLSLATEPGSGPPAPRSVALVGVEEQDLPEAFAGKRVDALVILTTPTTPAAMRILRIVQNASRNRKVTLLGVAEAQAFVERQPRLQAVTVPEGLFGGNPKIPEEAVTTIGTSYRLMARATLARNVAAEVTQHLFEMRASLAEAVPAANALAAPAYDANAAATSAKLPIHPGAIDYYEREQQGFIERYETWIYLVAFLGGGLGSAFAWLSQRLSRLRRERVEIATARLLELRSTARRSADRAALDEMAAEIDDLAANIARYALNRPTEDRTLTAAGIAIDAARSTVRRAIAAAEPGGTKPSLRAVE</sequence>
<reference evidence="2" key="1">
    <citation type="journal article" date="2021" name="Front. Microbiol.">
        <title>Comprehensive Comparative Genomics and Phenotyping of Methylobacterium Species.</title>
        <authorList>
            <person name="Alessa O."/>
            <person name="Ogura Y."/>
            <person name="Fujitani Y."/>
            <person name="Takami H."/>
            <person name="Hayashi T."/>
            <person name="Sahin N."/>
            <person name="Tani A."/>
        </authorList>
    </citation>
    <scope>NUCLEOTIDE SEQUENCE</scope>
    <source>
        <strain evidence="2">DSM 17168</strain>
    </source>
</reference>
<name>A0ABQ4SM88_9HYPH</name>
<proteinExistence type="predicted"/>
<dbReference type="PANTHER" id="PTHR42941">
    <property type="entry name" value="SLL1037 PROTEIN"/>
    <property type="match status" value="1"/>
</dbReference>
<dbReference type="SUPFAM" id="SSF53850">
    <property type="entry name" value="Periplasmic binding protein-like II"/>
    <property type="match status" value="1"/>
</dbReference>
<dbReference type="RefSeq" id="WP_238241708.1">
    <property type="nucleotide sequence ID" value="NZ_BPQQ01000114.1"/>
</dbReference>
<gene>
    <name evidence="2" type="ORF">GMJLKIPL_6310</name>
</gene>
<feature type="transmembrane region" description="Helical" evidence="1">
    <location>
        <begin position="343"/>
        <end position="362"/>
    </location>
</feature>
<keyword evidence="3" id="KW-1185">Reference proteome</keyword>
<evidence type="ECO:0008006" key="4">
    <source>
        <dbReference type="Google" id="ProtNLM"/>
    </source>
</evidence>
<organism evidence="2 3">
    <name type="scientific">Methylobacterium isbiliense</name>
    <dbReference type="NCBI Taxonomy" id="315478"/>
    <lineage>
        <taxon>Bacteria</taxon>
        <taxon>Pseudomonadati</taxon>
        <taxon>Pseudomonadota</taxon>
        <taxon>Alphaproteobacteria</taxon>
        <taxon>Hyphomicrobiales</taxon>
        <taxon>Methylobacteriaceae</taxon>
        <taxon>Methylobacterium</taxon>
    </lineage>
</organism>
<keyword evidence="1" id="KW-0472">Membrane</keyword>
<keyword evidence="1" id="KW-0812">Transmembrane</keyword>
<evidence type="ECO:0000313" key="3">
    <source>
        <dbReference type="Proteomes" id="UP001055153"/>
    </source>
</evidence>
<dbReference type="PANTHER" id="PTHR42941:SF1">
    <property type="entry name" value="SLL1037 PROTEIN"/>
    <property type="match status" value="1"/>
</dbReference>
<dbReference type="EMBL" id="BPQQ01000114">
    <property type="protein sequence ID" value="GJE04349.1"/>
    <property type="molecule type" value="Genomic_DNA"/>
</dbReference>
<dbReference type="InterPro" id="IPR011852">
    <property type="entry name" value="TRAP_TAXI"/>
</dbReference>
<dbReference type="Proteomes" id="UP001055153">
    <property type="component" value="Unassembled WGS sequence"/>
</dbReference>
<evidence type="ECO:0000256" key="1">
    <source>
        <dbReference type="SAM" id="Phobius"/>
    </source>
</evidence>
<reference evidence="2" key="2">
    <citation type="submission" date="2021-08" db="EMBL/GenBank/DDBJ databases">
        <authorList>
            <person name="Tani A."/>
            <person name="Ola A."/>
            <person name="Ogura Y."/>
            <person name="Katsura K."/>
            <person name="Hayashi T."/>
        </authorList>
    </citation>
    <scope>NUCLEOTIDE SEQUENCE</scope>
    <source>
        <strain evidence="2">DSM 17168</strain>
    </source>
</reference>
<protein>
    <recommendedName>
        <fullName evidence="4">C4-dicarboxylate ABC transporter substrate-binding protein</fullName>
    </recommendedName>
</protein>
<accession>A0ABQ4SM88</accession>
<keyword evidence="1" id="KW-1133">Transmembrane helix</keyword>
<dbReference type="Pfam" id="PF16868">
    <property type="entry name" value="NMT1_3"/>
    <property type="match status" value="1"/>
</dbReference>